<proteinExistence type="predicted"/>
<comment type="caution">
    <text evidence="3">The sequence shown here is derived from an EMBL/GenBank/DDBJ whole genome shotgun (WGS) entry which is preliminary data.</text>
</comment>
<keyword evidence="2" id="KW-0732">Signal</keyword>
<evidence type="ECO:0000313" key="3">
    <source>
        <dbReference type="EMBL" id="RBP39659.1"/>
    </source>
</evidence>
<dbReference type="Pfam" id="PF13899">
    <property type="entry name" value="Thioredoxin_7"/>
    <property type="match status" value="1"/>
</dbReference>
<dbReference type="Gene3D" id="2.30.30.700">
    <property type="entry name" value="SLA1 homology domain 1"/>
    <property type="match status" value="1"/>
</dbReference>
<feature type="region of interest" description="Disordered" evidence="1">
    <location>
        <begin position="41"/>
        <end position="97"/>
    </location>
</feature>
<organism evidence="3 4">
    <name type="scientific">Roseimicrobium gellanilyticum</name>
    <dbReference type="NCBI Taxonomy" id="748857"/>
    <lineage>
        <taxon>Bacteria</taxon>
        <taxon>Pseudomonadati</taxon>
        <taxon>Verrucomicrobiota</taxon>
        <taxon>Verrucomicrobiia</taxon>
        <taxon>Verrucomicrobiales</taxon>
        <taxon>Verrucomicrobiaceae</taxon>
        <taxon>Roseimicrobium</taxon>
    </lineage>
</organism>
<feature type="chain" id="PRO_5016786613" evidence="2">
    <location>
        <begin position="27"/>
        <end position="317"/>
    </location>
</feature>
<dbReference type="OrthoDB" id="191832at2"/>
<sequence length="317" mass="34989">MRMRFPMRRLLLVTLLPTLLLTQCHFGSHVAGRTRHVLASAGARTKALTKKRPKKQPKQEEPEKGLRGLMNDGQALAGASTGGMPGERPGGTAGGGAEGGVFDFSNVVQTQAQNFGRVGWHSSLTTAAQDARRSGKPLLILFTHQGSSSAQALENTLMLTPEFRTLVSEQFIPLRINYANTDTRQSPYYRDFKARLEAKGYPTVVVTLPDGTEIDRIAGYNEKDAGEKSSYTKAYLQRLENAVKNSGKAAEARRQRLESQRYRTWTSKDGTKVFARLDTLDANMATFTTEWGEPFKTFLTRLSDADQAEIASRRGEG</sequence>
<dbReference type="AlphaFoldDB" id="A0A366HCU8"/>
<feature type="compositionally biased region" description="Basic and acidic residues" evidence="1">
    <location>
        <begin position="57"/>
        <end position="66"/>
    </location>
</feature>
<feature type="compositionally biased region" description="Gly residues" evidence="1">
    <location>
        <begin position="80"/>
        <end position="97"/>
    </location>
</feature>
<dbReference type="EMBL" id="QNRR01000009">
    <property type="protein sequence ID" value="RBP39659.1"/>
    <property type="molecule type" value="Genomic_DNA"/>
</dbReference>
<dbReference type="Proteomes" id="UP000253426">
    <property type="component" value="Unassembled WGS sequence"/>
</dbReference>
<evidence type="ECO:0000256" key="2">
    <source>
        <dbReference type="SAM" id="SignalP"/>
    </source>
</evidence>
<accession>A0A366HCU8</accession>
<evidence type="ECO:0000313" key="4">
    <source>
        <dbReference type="Proteomes" id="UP000253426"/>
    </source>
</evidence>
<name>A0A366HCU8_9BACT</name>
<reference evidence="3 4" key="1">
    <citation type="submission" date="2018-06" db="EMBL/GenBank/DDBJ databases">
        <title>Genomic Encyclopedia of Type Strains, Phase IV (KMG-IV): sequencing the most valuable type-strain genomes for metagenomic binning, comparative biology and taxonomic classification.</title>
        <authorList>
            <person name="Goeker M."/>
        </authorList>
    </citation>
    <scope>NUCLEOTIDE SEQUENCE [LARGE SCALE GENOMIC DNA]</scope>
    <source>
        <strain evidence="3 4">DSM 25532</strain>
    </source>
</reference>
<protein>
    <submittedName>
        <fullName evidence="3">Thioredoxin-like protein</fullName>
    </submittedName>
</protein>
<dbReference type="SUPFAM" id="SSF52833">
    <property type="entry name" value="Thioredoxin-like"/>
    <property type="match status" value="1"/>
</dbReference>
<evidence type="ECO:0000256" key="1">
    <source>
        <dbReference type="SAM" id="MobiDB-lite"/>
    </source>
</evidence>
<feature type="compositionally biased region" description="Basic residues" evidence="1">
    <location>
        <begin position="47"/>
        <end position="56"/>
    </location>
</feature>
<dbReference type="Gene3D" id="3.40.30.10">
    <property type="entry name" value="Glutaredoxin"/>
    <property type="match status" value="1"/>
</dbReference>
<feature type="signal peptide" evidence="2">
    <location>
        <begin position="1"/>
        <end position="26"/>
    </location>
</feature>
<gene>
    <name evidence="3" type="ORF">DES53_10986</name>
</gene>
<keyword evidence="4" id="KW-1185">Reference proteome</keyword>
<dbReference type="InterPro" id="IPR036249">
    <property type="entry name" value="Thioredoxin-like_sf"/>
</dbReference>